<evidence type="ECO:0000259" key="6">
    <source>
        <dbReference type="PROSITE" id="PS50863"/>
    </source>
</evidence>
<dbReference type="SUPFAM" id="SSF101936">
    <property type="entry name" value="DNA-binding pseudobarrel domain"/>
    <property type="match status" value="1"/>
</dbReference>
<keyword evidence="3" id="KW-0238">DNA-binding</keyword>
<evidence type="ECO:0000313" key="7">
    <source>
        <dbReference type="EMBL" id="MED6197740.1"/>
    </source>
</evidence>
<gene>
    <name evidence="7" type="primary">RPL7L1_2</name>
    <name evidence="7" type="ORF">PIB30_059458</name>
</gene>
<evidence type="ECO:0000256" key="4">
    <source>
        <dbReference type="ARBA" id="ARBA00023163"/>
    </source>
</evidence>
<dbReference type="Gene3D" id="2.40.330.10">
    <property type="entry name" value="DNA-binding pseudobarrel domain"/>
    <property type="match status" value="1"/>
</dbReference>
<dbReference type="InterPro" id="IPR015300">
    <property type="entry name" value="DNA-bd_pseudobarrel_sf"/>
</dbReference>
<evidence type="ECO:0000313" key="8">
    <source>
        <dbReference type="Proteomes" id="UP001341840"/>
    </source>
</evidence>
<dbReference type="InterPro" id="IPR003340">
    <property type="entry name" value="B3_DNA-bd"/>
</dbReference>
<keyword evidence="2" id="KW-0805">Transcription regulation</keyword>
<evidence type="ECO:0000256" key="1">
    <source>
        <dbReference type="ARBA" id="ARBA00004123"/>
    </source>
</evidence>
<accession>A0ABU6XKG5</accession>
<organism evidence="7 8">
    <name type="scientific">Stylosanthes scabra</name>
    <dbReference type="NCBI Taxonomy" id="79078"/>
    <lineage>
        <taxon>Eukaryota</taxon>
        <taxon>Viridiplantae</taxon>
        <taxon>Streptophyta</taxon>
        <taxon>Embryophyta</taxon>
        <taxon>Tracheophyta</taxon>
        <taxon>Spermatophyta</taxon>
        <taxon>Magnoliopsida</taxon>
        <taxon>eudicotyledons</taxon>
        <taxon>Gunneridae</taxon>
        <taxon>Pentapetalae</taxon>
        <taxon>rosids</taxon>
        <taxon>fabids</taxon>
        <taxon>Fabales</taxon>
        <taxon>Fabaceae</taxon>
        <taxon>Papilionoideae</taxon>
        <taxon>50 kb inversion clade</taxon>
        <taxon>dalbergioids sensu lato</taxon>
        <taxon>Dalbergieae</taxon>
        <taxon>Pterocarpus clade</taxon>
        <taxon>Stylosanthes</taxon>
    </lineage>
</organism>
<feature type="domain" description="TF-B3" evidence="6">
    <location>
        <begin position="1"/>
        <end position="81"/>
    </location>
</feature>
<keyword evidence="4" id="KW-0804">Transcription</keyword>
<proteinExistence type="predicted"/>
<dbReference type="EMBL" id="JASCZI010211960">
    <property type="protein sequence ID" value="MED6197740.1"/>
    <property type="molecule type" value="Genomic_DNA"/>
</dbReference>
<evidence type="ECO:0000256" key="5">
    <source>
        <dbReference type="ARBA" id="ARBA00023242"/>
    </source>
</evidence>
<sequence length="117" mass="13915">MQNFQGSFYKKHFKDDEQHIQIRFERELLPAKVLYYRRLAVISAGWRLFTRRSKLQPGDVTVFELVNREDPLLDVHIYRAHEQALEPRTGGFRLSTSARKSEVQLRKSLFHSQNNAR</sequence>
<evidence type="ECO:0000256" key="2">
    <source>
        <dbReference type="ARBA" id="ARBA00023015"/>
    </source>
</evidence>
<name>A0ABU6XKG5_9FABA</name>
<keyword evidence="5" id="KW-0539">Nucleus</keyword>
<evidence type="ECO:0000256" key="3">
    <source>
        <dbReference type="ARBA" id="ARBA00023125"/>
    </source>
</evidence>
<comment type="subcellular location">
    <subcellularLocation>
        <location evidence="1">Nucleus</location>
    </subcellularLocation>
</comment>
<protein>
    <submittedName>
        <fullName evidence="7">60S ribosomal protein L7-like 1</fullName>
    </submittedName>
</protein>
<reference evidence="7 8" key="1">
    <citation type="journal article" date="2023" name="Plants (Basel)">
        <title>Bridging the Gap: Combining Genomics and Transcriptomics Approaches to Understand Stylosanthes scabra, an Orphan Legume from the Brazilian Caatinga.</title>
        <authorList>
            <person name="Ferreira-Neto J.R.C."/>
            <person name="da Silva M.D."/>
            <person name="Binneck E."/>
            <person name="de Melo N.F."/>
            <person name="da Silva R.H."/>
            <person name="de Melo A.L.T.M."/>
            <person name="Pandolfi V."/>
            <person name="Bustamante F.O."/>
            <person name="Brasileiro-Vidal A.C."/>
            <person name="Benko-Iseppon A.M."/>
        </authorList>
    </citation>
    <scope>NUCLEOTIDE SEQUENCE [LARGE SCALE GENOMIC DNA]</scope>
    <source>
        <tissue evidence="7">Leaves</tissue>
    </source>
</reference>
<dbReference type="PROSITE" id="PS50863">
    <property type="entry name" value="B3"/>
    <property type="match status" value="1"/>
</dbReference>
<keyword evidence="8" id="KW-1185">Reference proteome</keyword>
<comment type="caution">
    <text evidence="7">The sequence shown here is derived from an EMBL/GenBank/DDBJ whole genome shotgun (WGS) entry which is preliminary data.</text>
</comment>
<dbReference type="Proteomes" id="UP001341840">
    <property type="component" value="Unassembled WGS sequence"/>
</dbReference>